<dbReference type="RefSeq" id="XP_068364469.1">
    <property type="nucleotide sequence ID" value="XM_068500732.1"/>
</dbReference>
<evidence type="ECO:0000313" key="3">
    <source>
        <dbReference type="Proteomes" id="UP000179807"/>
    </source>
</evidence>
<organism evidence="2 3">
    <name type="scientific">Tritrichomonas foetus</name>
    <dbReference type="NCBI Taxonomy" id="1144522"/>
    <lineage>
        <taxon>Eukaryota</taxon>
        <taxon>Metamonada</taxon>
        <taxon>Parabasalia</taxon>
        <taxon>Tritrichomonadida</taxon>
        <taxon>Tritrichomonadidae</taxon>
        <taxon>Tritrichomonas</taxon>
    </lineage>
</organism>
<dbReference type="OrthoDB" id="304622at2759"/>
<comment type="caution">
    <text evidence="2">The sequence shown here is derived from an EMBL/GenBank/DDBJ whole genome shotgun (WGS) entry which is preliminary data.</text>
</comment>
<evidence type="ECO:0008006" key="4">
    <source>
        <dbReference type="Google" id="ProtNLM"/>
    </source>
</evidence>
<name>A0A1J4KPI5_9EUKA</name>
<dbReference type="Proteomes" id="UP000179807">
    <property type="component" value="Unassembled WGS sequence"/>
</dbReference>
<accession>A0A1J4KPI5</accession>
<proteinExistence type="predicted"/>
<dbReference type="GeneID" id="94835436"/>
<sequence length="469" mass="53775">MSKVIFKPHPGFQRSIGTVRSKSLSYSFHRKNDPTGHGLLNSQGTKTFAALHQITTSNSTFEGGQLKTNQSHSKLCLSGVEAEHTITIKILSNYGHSSLVAFSEIDILNQSRLVIPVNKIYYKEQYDECDNTQRNLQCLANGALIKNSLNECWKHEWPPNSFQNSIDIVMKVKSRSQIDSIRFWPISFDSTLNMRHVIIMLDQNVLYDQDLPNDFGTIIPLKLFDEMGKSLVKRTVEETFSFDDYGVFPYKSALKVEIQLLESYKSKTEIGIQHIGLYDNNGAFIPLNVNENVHLFDSHYYQIHNTDYHLKNIFYNPNTNEQHHPWKSEIGSRIIISPPMPIFVSAIVFVTLKKLNDLKTNNDHNNSNDAESSVLHSDTTANEDYHSNKKSSITCDDIGAKKVSVLINNVKINTLKLRRDHETDDQELARTNIVFLHDNSMIKEKLIQKLTLDSKNYQRNTENCWANEY</sequence>
<gene>
    <name evidence="2" type="ORF">TRFO_19330</name>
</gene>
<reference evidence="2" key="1">
    <citation type="submission" date="2016-10" db="EMBL/GenBank/DDBJ databases">
        <authorList>
            <person name="Benchimol M."/>
            <person name="Almeida L.G."/>
            <person name="Vasconcelos A.T."/>
            <person name="Perreira-Neves A."/>
            <person name="Rosa I.A."/>
            <person name="Tasca T."/>
            <person name="Bogo M.R."/>
            <person name="de Souza W."/>
        </authorList>
    </citation>
    <scope>NUCLEOTIDE SEQUENCE [LARGE SCALE GENOMIC DNA]</scope>
    <source>
        <strain evidence="2">K</strain>
    </source>
</reference>
<keyword evidence="3" id="KW-1185">Reference proteome</keyword>
<evidence type="ECO:0000256" key="1">
    <source>
        <dbReference type="SAM" id="MobiDB-lite"/>
    </source>
</evidence>
<dbReference type="VEuPathDB" id="TrichDB:TRFO_19330"/>
<evidence type="ECO:0000313" key="2">
    <source>
        <dbReference type="EMBL" id="OHT11333.1"/>
    </source>
</evidence>
<dbReference type="AlphaFoldDB" id="A0A1J4KPI5"/>
<protein>
    <recommendedName>
        <fullName evidence="4">KATNIP domain-containing protein</fullName>
    </recommendedName>
</protein>
<dbReference type="EMBL" id="MLAK01000591">
    <property type="protein sequence ID" value="OHT11333.1"/>
    <property type="molecule type" value="Genomic_DNA"/>
</dbReference>
<feature type="compositionally biased region" description="Polar residues" evidence="1">
    <location>
        <begin position="363"/>
        <end position="382"/>
    </location>
</feature>
<feature type="region of interest" description="Disordered" evidence="1">
    <location>
        <begin position="360"/>
        <end position="390"/>
    </location>
</feature>